<gene>
    <name evidence="2" type="ORF">GCM10022414_02530</name>
</gene>
<dbReference type="Pfam" id="PF04993">
    <property type="entry name" value="TfoX_N"/>
    <property type="match status" value="1"/>
</dbReference>
<evidence type="ECO:0000259" key="1">
    <source>
        <dbReference type="Pfam" id="PF04993"/>
    </source>
</evidence>
<dbReference type="InterPro" id="IPR047525">
    <property type="entry name" value="TfoX-like"/>
</dbReference>
<reference evidence="3" key="1">
    <citation type="journal article" date="2019" name="Int. J. Syst. Evol. Microbiol.">
        <title>The Global Catalogue of Microorganisms (GCM) 10K type strain sequencing project: providing services to taxonomists for standard genome sequencing and annotation.</title>
        <authorList>
            <consortium name="The Broad Institute Genomics Platform"/>
            <consortium name="The Broad Institute Genome Sequencing Center for Infectious Disease"/>
            <person name="Wu L."/>
            <person name="Ma J."/>
        </authorList>
    </citation>
    <scope>NUCLEOTIDE SEQUENCE [LARGE SCALE GENOMIC DNA]</scope>
    <source>
        <strain evidence="3">JCM 17304</strain>
    </source>
</reference>
<proteinExistence type="predicted"/>
<dbReference type="PANTHER" id="PTHR36121:SF1">
    <property type="entry name" value="PROTEIN SXY"/>
    <property type="match status" value="1"/>
</dbReference>
<dbReference type="PANTHER" id="PTHR36121">
    <property type="entry name" value="PROTEIN SXY"/>
    <property type="match status" value="1"/>
</dbReference>
<evidence type="ECO:0000313" key="3">
    <source>
        <dbReference type="Proteomes" id="UP001500392"/>
    </source>
</evidence>
<name>A0ABP7W7Y8_9GAMM</name>
<dbReference type="SUPFAM" id="SSF159894">
    <property type="entry name" value="YgaC/TfoX-N like"/>
    <property type="match status" value="1"/>
</dbReference>
<protein>
    <submittedName>
        <fullName evidence="2">TfoX/Sxy family protein</fullName>
    </submittedName>
</protein>
<dbReference type="InterPro" id="IPR007076">
    <property type="entry name" value="TfoX_N"/>
</dbReference>
<accession>A0ABP7W7Y8</accession>
<feature type="domain" description="TfoX N-terminal" evidence="1">
    <location>
        <begin position="13"/>
        <end position="105"/>
    </location>
</feature>
<dbReference type="Proteomes" id="UP001500392">
    <property type="component" value="Unassembled WGS sequence"/>
</dbReference>
<evidence type="ECO:0000313" key="2">
    <source>
        <dbReference type="EMBL" id="GAA4083278.1"/>
    </source>
</evidence>
<sequence length="118" mass="13201">MAKDTGFTAFLLEQMQWLGPVNARRMFGGSGFFLEGLMFGLVFDNTLYLKADAQNRGDFEALGLQPFTYPRGDREVALSYFQAPEEALDDKDILIDWGNRAYAAAMRAAAAKHRPART</sequence>
<dbReference type="RefSeq" id="WP_344931895.1">
    <property type="nucleotide sequence ID" value="NZ_BAABDM010000001.1"/>
</dbReference>
<organism evidence="2 3">
    <name type="scientific">Zhongshania borealis</name>
    <dbReference type="NCBI Taxonomy" id="889488"/>
    <lineage>
        <taxon>Bacteria</taxon>
        <taxon>Pseudomonadati</taxon>
        <taxon>Pseudomonadota</taxon>
        <taxon>Gammaproteobacteria</taxon>
        <taxon>Cellvibrionales</taxon>
        <taxon>Spongiibacteraceae</taxon>
        <taxon>Zhongshania</taxon>
    </lineage>
</organism>
<dbReference type="Gene3D" id="3.30.1460.30">
    <property type="entry name" value="YgaC/TfoX-N like chaperone"/>
    <property type="match status" value="1"/>
</dbReference>
<dbReference type="EMBL" id="BAABDM010000001">
    <property type="protein sequence ID" value="GAA4083278.1"/>
    <property type="molecule type" value="Genomic_DNA"/>
</dbReference>
<keyword evidence="3" id="KW-1185">Reference proteome</keyword>
<comment type="caution">
    <text evidence="2">The sequence shown here is derived from an EMBL/GenBank/DDBJ whole genome shotgun (WGS) entry which is preliminary data.</text>
</comment>